<organism evidence="1 2">
    <name type="scientific">Desulfococcus multivorans DSM 2059</name>
    <dbReference type="NCBI Taxonomy" id="1121405"/>
    <lineage>
        <taxon>Bacteria</taxon>
        <taxon>Pseudomonadati</taxon>
        <taxon>Thermodesulfobacteriota</taxon>
        <taxon>Desulfobacteria</taxon>
        <taxon>Desulfobacterales</taxon>
        <taxon>Desulfococcaceae</taxon>
        <taxon>Desulfococcus</taxon>
    </lineage>
</organism>
<dbReference type="Pfam" id="PF14385">
    <property type="entry name" value="DUF4416"/>
    <property type="match status" value="1"/>
</dbReference>
<evidence type="ECO:0008006" key="3">
    <source>
        <dbReference type="Google" id="ProtNLM"/>
    </source>
</evidence>
<dbReference type="OrthoDB" id="9788989at2"/>
<dbReference type="Proteomes" id="UP000014977">
    <property type="component" value="Unassembled WGS sequence"/>
</dbReference>
<evidence type="ECO:0000313" key="2">
    <source>
        <dbReference type="Proteomes" id="UP000014977"/>
    </source>
</evidence>
<dbReference type="eggNOG" id="ENOG5032RQK">
    <property type="taxonomic scope" value="Bacteria"/>
</dbReference>
<dbReference type="EMBL" id="ATHJ01000094">
    <property type="protein sequence ID" value="EPR38758.1"/>
    <property type="molecule type" value="Genomic_DNA"/>
</dbReference>
<dbReference type="PATRIC" id="fig|1121405.3.peg.2538"/>
<dbReference type="InterPro" id="IPR025529">
    <property type="entry name" value="DUF4416"/>
</dbReference>
<evidence type="ECO:0000313" key="1">
    <source>
        <dbReference type="EMBL" id="EPR38758.1"/>
    </source>
</evidence>
<accession>S7V2D0</accession>
<dbReference type="RefSeq" id="WP_020876830.1">
    <property type="nucleotide sequence ID" value="NZ_ATHJ01000094.1"/>
</dbReference>
<dbReference type="STRING" id="897.B2D07_04350"/>
<dbReference type="AlphaFoldDB" id="S7V2D0"/>
<gene>
    <name evidence="1" type="ORF">dsmv_0168</name>
</gene>
<comment type="caution">
    <text evidence="1">The sequence shown here is derived from an EMBL/GenBank/DDBJ whole genome shotgun (WGS) entry which is preliminary data.</text>
</comment>
<name>S7V2D0_DESML</name>
<sequence>MSIPHPPAPAKLVIGLFMKERTLIRPLTEILVSRFGPLDMVSPWLDFDFTGYYAAEMGAPLFRRLMTFKTLISQERLPEIKLATNDIENRFAEIGRRRVNIDPGYLLLERFVLATGKNFTHRIYIGRGIYADLTLIYTRGNFQTLPWTYPDYRDSKMIRHLHQIRYRYTIDLKATSP</sequence>
<protein>
    <recommendedName>
        <fullName evidence="3">GTP-binding protein</fullName>
    </recommendedName>
</protein>
<keyword evidence="2" id="KW-1185">Reference proteome</keyword>
<reference evidence="1 2" key="1">
    <citation type="journal article" date="2013" name="Genome Announc.">
        <title>Draft genome sequences for three mercury-methylating, sulfate-reducing bacteria.</title>
        <authorList>
            <person name="Brown S.D."/>
            <person name="Hurt R.A.Jr."/>
            <person name="Gilmour C.C."/>
            <person name="Elias D.A."/>
        </authorList>
    </citation>
    <scope>NUCLEOTIDE SEQUENCE [LARGE SCALE GENOMIC DNA]</scope>
    <source>
        <strain evidence="1 2">DSM 2059</strain>
    </source>
</reference>
<proteinExistence type="predicted"/>